<sequence length="130" mass="14839">MQISQPFRPRYPLPPISSGYQPYVPAQMVPRQPLKGYYFLEGGHSAMRCNHITKDLEKRAVLKCGGIYIFPNFQRVPTEGPKSSKEFVRQFAKEQEEFTKKMMEQSISPPNKQGTIVIEESKCEKATAIA</sequence>
<keyword evidence="2" id="KW-1185">Reference proteome</keyword>
<evidence type="ECO:0000313" key="2">
    <source>
        <dbReference type="Proteomes" id="UP000765509"/>
    </source>
</evidence>
<organism evidence="1 2">
    <name type="scientific">Austropuccinia psidii MF-1</name>
    <dbReference type="NCBI Taxonomy" id="1389203"/>
    <lineage>
        <taxon>Eukaryota</taxon>
        <taxon>Fungi</taxon>
        <taxon>Dikarya</taxon>
        <taxon>Basidiomycota</taxon>
        <taxon>Pucciniomycotina</taxon>
        <taxon>Pucciniomycetes</taxon>
        <taxon>Pucciniales</taxon>
        <taxon>Sphaerophragmiaceae</taxon>
        <taxon>Austropuccinia</taxon>
    </lineage>
</organism>
<evidence type="ECO:0000313" key="1">
    <source>
        <dbReference type="EMBL" id="MBW0480899.1"/>
    </source>
</evidence>
<name>A0A9Q3C994_9BASI</name>
<gene>
    <name evidence="1" type="ORF">O181_020614</name>
</gene>
<protein>
    <submittedName>
        <fullName evidence="1">Uncharacterized protein</fullName>
    </submittedName>
</protein>
<dbReference type="Proteomes" id="UP000765509">
    <property type="component" value="Unassembled WGS sequence"/>
</dbReference>
<dbReference type="AlphaFoldDB" id="A0A9Q3C994"/>
<comment type="caution">
    <text evidence="1">The sequence shown here is derived from an EMBL/GenBank/DDBJ whole genome shotgun (WGS) entry which is preliminary data.</text>
</comment>
<dbReference type="OrthoDB" id="2518564at2759"/>
<proteinExistence type="predicted"/>
<accession>A0A9Q3C994</accession>
<reference evidence="1" key="1">
    <citation type="submission" date="2021-03" db="EMBL/GenBank/DDBJ databases">
        <title>Draft genome sequence of rust myrtle Austropuccinia psidii MF-1, a brazilian biotype.</title>
        <authorList>
            <person name="Quecine M.C."/>
            <person name="Pachon D.M.R."/>
            <person name="Bonatelli M.L."/>
            <person name="Correr F.H."/>
            <person name="Franceschini L.M."/>
            <person name="Leite T.F."/>
            <person name="Margarido G.R.A."/>
            <person name="Almeida C.A."/>
            <person name="Ferrarezi J.A."/>
            <person name="Labate C.A."/>
        </authorList>
    </citation>
    <scope>NUCLEOTIDE SEQUENCE</scope>
    <source>
        <strain evidence="1">MF-1</strain>
    </source>
</reference>
<dbReference type="EMBL" id="AVOT02006156">
    <property type="protein sequence ID" value="MBW0480899.1"/>
    <property type="molecule type" value="Genomic_DNA"/>
</dbReference>